<dbReference type="KEGG" id="gfe:Gferi_20650"/>
<dbReference type="Gene3D" id="3.20.20.80">
    <property type="entry name" value="Glycosidases"/>
    <property type="match status" value="1"/>
</dbReference>
<comment type="function">
    <text evidence="2 10">Catalyzes the formation of the alpha-1,6-glucosidic linkages in glycogen by scission of a 1,4-alpha-linked oligosaccharide from growing alpha-1,4-glucan chains and the subsequent attachment of the oligosaccharide to the alpha-1,6 position.</text>
</comment>
<gene>
    <name evidence="10" type="primary">glgB</name>
    <name evidence="13" type="ORF">Gferi_20650</name>
</gene>
<dbReference type="OrthoDB" id="9800174at2"/>
<evidence type="ECO:0000256" key="2">
    <source>
        <dbReference type="ARBA" id="ARBA00002953"/>
    </source>
</evidence>
<comment type="catalytic activity">
    <reaction evidence="1 10">
        <text>Transfers a segment of a (1-&gt;4)-alpha-D-glucan chain to a primary hydroxy group in a similar glucan chain.</text>
        <dbReference type="EC" id="2.4.1.18"/>
    </reaction>
</comment>
<organism evidence="13 14">
    <name type="scientific">Geosporobacter ferrireducens</name>
    <dbReference type="NCBI Taxonomy" id="1424294"/>
    <lineage>
        <taxon>Bacteria</taxon>
        <taxon>Bacillati</taxon>
        <taxon>Bacillota</taxon>
        <taxon>Clostridia</taxon>
        <taxon>Peptostreptococcales</taxon>
        <taxon>Thermotaleaceae</taxon>
        <taxon>Geosporobacter</taxon>
    </lineage>
</organism>
<evidence type="ECO:0000256" key="4">
    <source>
        <dbReference type="ARBA" id="ARBA00009000"/>
    </source>
</evidence>
<evidence type="ECO:0000256" key="7">
    <source>
        <dbReference type="ARBA" id="ARBA00022679"/>
    </source>
</evidence>
<dbReference type="InterPro" id="IPR014756">
    <property type="entry name" value="Ig_E-set"/>
</dbReference>
<dbReference type="AlphaFoldDB" id="A0A1D8GLF0"/>
<evidence type="ECO:0000256" key="11">
    <source>
        <dbReference type="PIRSR" id="PIRSR000463-1"/>
    </source>
</evidence>
<feature type="active site" description="Nucleophile" evidence="10 11">
    <location>
        <position position="309"/>
    </location>
</feature>
<evidence type="ECO:0000256" key="1">
    <source>
        <dbReference type="ARBA" id="ARBA00000826"/>
    </source>
</evidence>
<comment type="similarity">
    <text evidence="4 10">Belongs to the glycosyl hydrolase 13 family. GlgB subfamily.</text>
</comment>
<keyword evidence="7 10" id="KW-0808">Transferase</keyword>
<sequence length="639" mass="74199">MKLQTISDFDLYLFHQGTHAHSYKFLGAHKTMDGDLEGVRFSLWAPNALQVAVVGDFNHWDPNGYQMTKTKESGIWNLFISGIQDGGLYKYLIYTQQGEILYKADPYGFSSEFRPGTASRISNLDTYGWQDKAWLSSKNSSAMYDSPMLIYEVHLGSWKRKADGSFYSYRDLAEELIPYVVNMGYTHIEILPLTEHPFDGSWGYQSTGYFAVTSRYGEPQDFMYFVDQCHQKEIGVILDWVPGHFCKDAHGLRQFDGTPLYEYANPMRAENFHWGTLSFDLGKPEVRSFLISNAIFWLDVFHIDGLRVDAVASMLYLDYGKEAGQWVPNIHGGKENLEAVDFMKKLNETVFSYFPCALMIAEESTQWPMVSKPTYLGGLGYNYKWNMGWMNDMLRYMQTDSIHRKWHHELLTFSLMYAFSENFILPLSHDEVVHGKKSLLNKMPGDYWQKFASLRAFYGYMIAHPGKKLIFMGGEFGQFIEWDEQKGLDWFLLDYDMHRKLHLYVEKLNCLYRQESALWTYDHDWQGFQWIDPHDYQHSIITFMRMGKDPEAFIIILCNFTPIVYDNYRIGVPKKGHYVELFNSDMVCFGGSGQSNHCTLAADSQPWHSQPHSIVLKVPPLATLFLKYQKPSANPMEEC</sequence>
<name>A0A1D8GLF0_9FIRM</name>
<dbReference type="Gene3D" id="2.60.40.10">
    <property type="entry name" value="Immunoglobulins"/>
    <property type="match status" value="1"/>
</dbReference>
<dbReference type="GO" id="GO:0003844">
    <property type="term" value="F:1,4-alpha-glucan branching enzyme activity"/>
    <property type="evidence" value="ECO:0007669"/>
    <property type="project" value="UniProtKB-UniRule"/>
</dbReference>
<dbReference type="SUPFAM" id="SSF81296">
    <property type="entry name" value="E set domains"/>
    <property type="match status" value="1"/>
</dbReference>
<evidence type="ECO:0000313" key="14">
    <source>
        <dbReference type="Proteomes" id="UP000095743"/>
    </source>
</evidence>
<dbReference type="STRING" id="1424294.Gferi_20650"/>
<feature type="domain" description="Glycosyl hydrolase family 13 catalytic" evidence="12">
    <location>
        <begin position="152"/>
        <end position="492"/>
    </location>
</feature>
<dbReference type="EMBL" id="CP017269">
    <property type="protein sequence ID" value="AOT71731.1"/>
    <property type="molecule type" value="Genomic_DNA"/>
</dbReference>
<evidence type="ECO:0000256" key="3">
    <source>
        <dbReference type="ARBA" id="ARBA00004964"/>
    </source>
</evidence>
<dbReference type="Pfam" id="PF00128">
    <property type="entry name" value="Alpha-amylase"/>
    <property type="match status" value="1"/>
</dbReference>
<keyword evidence="14" id="KW-1185">Reference proteome</keyword>
<evidence type="ECO:0000256" key="8">
    <source>
        <dbReference type="ARBA" id="ARBA00023056"/>
    </source>
</evidence>
<dbReference type="PANTHER" id="PTHR43651">
    <property type="entry name" value="1,4-ALPHA-GLUCAN-BRANCHING ENZYME"/>
    <property type="match status" value="1"/>
</dbReference>
<dbReference type="NCBIfam" id="NF008967">
    <property type="entry name" value="PRK12313.1"/>
    <property type="match status" value="1"/>
</dbReference>
<dbReference type="InterPro" id="IPR006048">
    <property type="entry name" value="A-amylase/branching_C"/>
</dbReference>
<evidence type="ECO:0000256" key="9">
    <source>
        <dbReference type="ARBA" id="ARBA00023277"/>
    </source>
</evidence>
<evidence type="ECO:0000313" key="13">
    <source>
        <dbReference type="EMBL" id="AOT71731.1"/>
    </source>
</evidence>
<feature type="active site" description="Proton donor" evidence="10 11">
    <location>
        <position position="362"/>
    </location>
</feature>
<dbReference type="FunFam" id="3.20.20.80:FF:000003">
    <property type="entry name" value="1,4-alpha-glucan branching enzyme GlgB"/>
    <property type="match status" value="1"/>
</dbReference>
<dbReference type="InterPro" id="IPR006407">
    <property type="entry name" value="GlgB"/>
</dbReference>
<dbReference type="EC" id="2.4.1.18" evidence="10"/>
<evidence type="ECO:0000259" key="12">
    <source>
        <dbReference type="SMART" id="SM00642"/>
    </source>
</evidence>
<comment type="pathway">
    <text evidence="3 10">Glycan biosynthesis; glycogen biosynthesis.</text>
</comment>
<keyword evidence="8 10" id="KW-0320">Glycogen biosynthesis</keyword>
<evidence type="ECO:0000256" key="10">
    <source>
        <dbReference type="HAMAP-Rule" id="MF_00685"/>
    </source>
</evidence>
<dbReference type="GO" id="GO:0004553">
    <property type="term" value="F:hydrolase activity, hydrolyzing O-glycosyl compounds"/>
    <property type="evidence" value="ECO:0007669"/>
    <property type="project" value="InterPro"/>
</dbReference>
<dbReference type="FunFam" id="2.60.40.10:FF:000169">
    <property type="entry name" value="1,4-alpha-glucan branching enzyme GlgB"/>
    <property type="match status" value="1"/>
</dbReference>
<dbReference type="InterPro" id="IPR006047">
    <property type="entry name" value="GH13_cat_dom"/>
</dbReference>
<protein>
    <recommendedName>
        <fullName evidence="10">1,4-alpha-glucan branching enzyme GlgB</fullName>
        <ecNumber evidence="10">2.4.1.18</ecNumber>
    </recommendedName>
    <alternativeName>
        <fullName evidence="10">1,4-alpha-D-glucan:1,4-alpha-D-glucan 6-glucosyl-transferase</fullName>
    </alternativeName>
    <alternativeName>
        <fullName evidence="10">Alpha-(1-&gt;4)-glucan branching enzyme</fullName>
    </alternativeName>
    <alternativeName>
        <fullName evidence="10">Glycogen branching enzyme</fullName>
        <shortName evidence="10">BE</shortName>
    </alternativeName>
</protein>
<evidence type="ECO:0000256" key="6">
    <source>
        <dbReference type="ARBA" id="ARBA00022676"/>
    </source>
</evidence>
<dbReference type="Pfam" id="PF02806">
    <property type="entry name" value="Alpha-amylase_C"/>
    <property type="match status" value="1"/>
</dbReference>
<dbReference type="UniPathway" id="UPA00164"/>
<keyword evidence="6 10" id="KW-0328">Glycosyltransferase</keyword>
<dbReference type="InterPro" id="IPR004193">
    <property type="entry name" value="Glyco_hydro_13_N"/>
</dbReference>
<dbReference type="NCBIfam" id="NF003811">
    <property type="entry name" value="PRK05402.1"/>
    <property type="match status" value="1"/>
</dbReference>
<dbReference type="Pfam" id="PF02922">
    <property type="entry name" value="CBM_48"/>
    <property type="match status" value="1"/>
</dbReference>
<dbReference type="InterPro" id="IPR013783">
    <property type="entry name" value="Ig-like_fold"/>
</dbReference>
<dbReference type="CDD" id="cd02855">
    <property type="entry name" value="E_set_GBE_prok_N"/>
    <property type="match status" value="1"/>
</dbReference>
<dbReference type="PIRSF" id="PIRSF000463">
    <property type="entry name" value="GlgB"/>
    <property type="match status" value="1"/>
</dbReference>
<dbReference type="SMART" id="SM00642">
    <property type="entry name" value="Aamy"/>
    <property type="match status" value="1"/>
</dbReference>
<dbReference type="FunFam" id="2.60.40.1180:FF:000002">
    <property type="entry name" value="1,4-alpha-glucan branching enzyme GlgB"/>
    <property type="match status" value="1"/>
</dbReference>
<dbReference type="HAMAP" id="MF_00685">
    <property type="entry name" value="GlgB"/>
    <property type="match status" value="1"/>
</dbReference>
<dbReference type="GO" id="GO:0005829">
    <property type="term" value="C:cytosol"/>
    <property type="evidence" value="ECO:0007669"/>
    <property type="project" value="TreeGrafter"/>
</dbReference>
<reference evidence="13 14" key="1">
    <citation type="submission" date="2016-09" db="EMBL/GenBank/DDBJ databases">
        <title>Genomic analysis reveals versatility of anaerobic energy metabolism of Geosporobacter ferrireducens IRF9 of phylum Firmicutes.</title>
        <authorList>
            <person name="Kim S.-J."/>
        </authorList>
    </citation>
    <scope>NUCLEOTIDE SEQUENCE [LARGE SCALE GENOMIC DNA]</scope>
    <source>
        <strain evidence="13 14">IRF9</strain>
    </source>
</reference>
<dbReference type="Gene3D" id="2.60.40.1180">
    <property type="entry name" value="Golgi alpha-mannosidase II"/>
    <property type="match status" value="1"/>
</dbReference>
<comment type="subunit">
    <text evidence="10">Monomer.</text>
</comment>
<keyword evidence="9 10" id="KW-0119">Carbohydrate metabolism</keyword>
<dbReference type="InterPro" id="IPR044143">
    <property type="entry name" value="GlgB_N_E_set_prok"/>
</dbReference>
<proteinExistence type="inferred from homology"/>
<keyword evidence="5 10" id="KW-0321">Glycogen metabolism</keyword>
<dbReference type="SUPFAM" id="SSF51011">
    <property type="entry name" value="Glycosyl hydrolase domain"/>
    <property type="match status" value="1"/>
</dbReference>
<accession>A0A1D8GLF0</accession>
<dbReference type="GO" id="GO:0043169">
    <property type="term" value="F:cation binding"/>
    <property type="evidence" value="ECO:0007669"/>
    <property type="project" value="InterPro"/>
</dbReference>
<dbReference type="Proteomes" id="UP000095743">
    <property type="component" value="Chromosome"/>
</dbReference>
<dbReference type="NCBIfam" id="TIGR01515">
    <property type="entry name" value="branching_enzym"/>
    <property type="match status" value="1"/>
</dbReference>
<dbReference type="InterPro" id="IPR037439">
    <property type="entry name" value="Branching_enzy"/>
</dbReference>
<dbReference type="InterPro" id="IPR017853">
    <property type="entry name" value="GH"/>
</dbReference>
<dbReference type="SUPFAM" id="SSF51445">
    <property type="entry name" value="(Trans)glycosidases"/>
    <property type="match status" value="1"/>
</dbReference>
<dbReference type="InterPro" id="IPR013780">
    <property type="entry name" value="Glyco_hydro_b"/>
</dbReference>
<dbReference type="RefSeq" id="WP_069979874.1">
    <property type="nucleotide sequence ID" value="NZ_CP017269.1"/>
</dbReference>
<dbReference type="GO" id="GO:0005978">
    <property type="term" value="P:glycogen biosynthetic process"/>
    <property type="evidence" value="ECO:0007669"/>
    <property type="project" value="UniProtKB-UniRule"/>
</dbReference>
<dbReference type="CDD" id="cd11322">
    <property type="entry name" value="AmyAc_Glg_BE"/>
    <property type="match status" value="1"/>
</dbReference>
<dbReference type="PANTHER" id="PTHR43651:SF3">
    <property type="entry name" value="1,4-ALPHA-GLUCAN-BRANCHING ENZYME"/>
    <property type="match status" value="1"/>
</dbReference>
<evidence type="ECO:0000256" key="5">
    <source>
        <dbReference type="ARBA" id="ARBA00022600"/>
    </source>
</evidence>